<feature type="compositionally biased region" description="Pro residues" evidence="10">
    <location>
        <begin position="165"/>
        <end position="177"/>
    </location>
</feature>
<dbReference type="SMART" id="SM00320">
    <property type="entry name" value="WD40"/>
    <property type="match status" value="3"/>
</dbReference>
<keyword evidence="7" id="KW-0677">Repeat</keyword>
<comment type="similarity">
    <text evidence="2">Belongs to the WD repeat EDC4 family.</text>
</comment>
<dbReference type="GO" id="GO:0006397">
    <property type="term" value="P:mRNA processing"/>
    <property type="evidence" value="ECO:0007669"/>
    <property type="project" value="UniProtKB-KW"/>
</dbReference>
<keyword evidence="4" id="KW-0597">Phosphoprotein</keyword>
<feature type="compositionally biased region" description="Low complexity" evidence="10">
    <location>
        <begin position="1028"/>
        <end position="1042"/>
    </location>
</feature>
<dbReference type="InterPro" id="IPR032401">
    <property type="entry name" value="EDC4_WD40"/>
</dbReference>
<evidence type="ECO:0000256" key="10">
    <source>
        <dbReference type="SAM" id="MobiDB-lite"/>
    </source>
</evidence>
<evidence type="ECO:0000256" key="5">
    <source>
        <dbReference type="ARBA" id="ARBA00022574"/>
    </source>
</evidence>
<dbReference type="InterPro" id="IPR049404">
    <property type="entry name" value="EDC4_C"/>
</dbReference>
<feature type="compositionally biased region" description="Basic residues" evidence="10">
    <location>
        <begin position="140"/>
        <end position="150"/>
    </location>
</feature>
<keyword evidence="5 9" id="KW-0853">WD repeat</keyword>
<dbReference type="PROSITE" id="PS50294">
    <property type="entry name" value="WD_REPEATS_REGION"/>
    <property type="match status" value="2"/>
</dbReference>
<feature type="domain" description="Enhancer of mRNA-decapping protein 4 WD40 repeat region" evidence="11">
    <location>
        <begin position="288"/>
        <end position="600"/>
    </location>
</feature>
<feature type="region of interest" description="Disordered" evidence="10">
    <location>
        <begin position="165"/>
        <end position="185"/>
    </location>
</feature>
<dbReference type="GO" id="GO:0000932">
    <property type="term" value="C:P-body"/>
    <property type="evidence" value="ECO:0007669"/>
    <property type="project" value="UniProtKB-SubCell"/>
</dbReference>
<dbReference type="Pfam" id="PF21289">
    <property type="entry name" value="EDC4_C"/>
    <property type="match status" value="1"/>
</dbReference>
<evidence type="ECO:0000259" key="11">
    <source>
        <dbReference type="Pfam" id="PF16529"/>
    </source>
</evidence>
<evidence type="ECO:0000256" key="8">
    <source>
        <dbReference type="ARBA" id="ARBA00023054"/>
    </source>
</evidence>
<feature type="region of interest" description="Disordered" evidence="10">
    <location>
        <begin position="864"/>
        <end position="892"/>
    </location>
</feature>
<feature type="compositionally biased region" description="Polar residues" evidence="10">
    <location>
        <begin position="1043"/>
        <end position="1057"/>
    </location>
</feature>
<dbReference type="InterPro" id="IPR036322">
    <property type="entry name" value="WD40_repeat_dom_sf"/>
</dbReference>
<evidence type="ECO:0000256" key="1">
    <source>
        <dbReference type="ARBA" id="ARBA00004201"/>
    </source>
</evidence>
<feature type="compositionally biased region" description="Polar residues" evidence="10">
    <location>
        <begin position="703"/>
        <end position="720"/>
    </location>
</feature>
<evidence type="ECO:0000256" key="2">
    <source>
        <dbReference type="ARBA" id="ARBA00009639"/>
    </source>
</evidence>
<dbReference type="PROSITE" id="PS50082">
    <property type="entry name" value="WD_REPEATS_2"/>
    <property type="match status" value="2"/>
</dbReference>
<feature type="region of interest" description="Disordered" evidence="10">
    <location>
        <begin position="46"/>
        <end position="153"/>
    </location>
</feature>
<gene>
    <name evidence="13" type="primary">edc4_1</name>
    <name evidence="13" type="ORF">g.101490</name>
</gene>
<dbReference type="Gene3D" id="1.10.220.100">
    <property type="entry name" value="conserved c-terminal region of ge- 1"/>
    <property type="match status" value="1"/>
</dbReference>
<evidence type="ECO:0000259" key="12">
    <source>
        <dbReference type="Pfam" id="PF21289"/>
    </source>
</evidence>
<feature type="region of interest" description="Disordered" evidence="10">
    <location>
        <begin position="808"/>
        <end position="846"/>
    </location>
</feature>
<keyword evidence="3" id="KW-0963">Cytoplasm</keyword>
<evidence type="ECO:0000256" key="6">
    <source>
        <dbReference type="ARBA" id="ARBA00022664"/>
    </source>
</evidence>
<dbReference type="InterPro" id="IPR015943">
    <property type="entry name" value="WD40/YVTN_repeat-like_dom_sf"/>
</dbReference>
<protein>
    <submittedName>
        <fullName evidence="13">Enhancer of mRNA-decapping protein 4</fullName>
    </submittedName>
</protein>
<dbReference type="PANTHER" id="PTHR15598:SF5">
    <property type="entry name" value="ENHANCER OF MRNA-DECAPPING PROTEIN 4"/>
    <property type="match status" value="1"/>
</dbReference>
<feature type="region of interest" description="Disordered" evidence="10">
    <location>
        <begin position="1015"/>
        <end position="1057"/>
    </location>
</feature>
<feature type="region of interest" description="Disordered" evidence="10">
    <location>
        <begin position="244"/>
        <end position="269"/>
    </location>
</feature>
<proteinExistence type="inferred from homology"/>
<feature type="compositionally biased region" description="Low complexity" evidence="10">
    <location>
        <begin position="864"/>
        <end position="880"/>
    </location>
</feature>
<feature type="region of interest" description="Disordered" evidence="10">
    <location>
        <begin position="698"/>
        <end position="763"/>
    </location>
</feature>
<dbReference type="Pfam" id="PF16529">
    <property type="entry name" value="Ge1_WD40"/>
    <property type="match status" value="1"/>
</dbReference>
<feature type="repeat" description="WD" evidence="9">
    <location>
        <begin position="454"/>
        <end position="487"/>
    </location>
</feature>
<dbReference type="InterPro" id="IPR044938">
    <property type="entry name" value="EDC4_C_sf"/>
</dbReference>
<dbReference type="InterPro" id="IPR045152">
    <property type="entry name" value="EDC4-like"/>
</dbReference>
<name>A0A1D1XDP4_9ARAE</name>
<feature type="region of interest" description="Disordered" evidence="10">
    <location>
        <begin position="907"/>
        <end position="942"/>
    </location>
</feature>
<dbReference type="PANTHER" id="PTHR15598">
    <property type="entry name" value="ENHANCER OF MRNA-DECAPPING PROTEIN 4"/>
    <property type="match status" value="1"/>
</dbReference>
<feature type="compositionally biased region" description="Polar residues" evidence="10">
    <location>
        <begin position="933"/>
        <end position="942"/>
    </location>
</feature>
<dbReference type="FunFam" id="2.130.10.10:FF:000232">
    <property type="entry name" value="enhancer of mRNA-decapping protein 4"/>
    <property type="match status" value="1"/>
</dbReference>
<evidence type="ECO:0000256" key="4">
    <source>
        <dbReference type="ARBA" id="ARBA00022553"/>
    </source>
</evidence>
<dbReference type="InterPro" id="IPR001680">
    <property type="entry name" value="WD40_rpt"/>
</dbReference>
<accession>A0A1D1XDP4</accession>
<sequence length="1490" mass="159622">SISEEPLFSFVNPSLLPLSTVPLPHLARSVQTLPCAAASPARRGAPACFLSGKPSSSSSSPPPPPPSRSPPSMASAGNPNQPAPFDVHKLFKPPPNSNTSPGNPPNHSPFPPPTSYPAASPPYPSPPPGPFSYPPQTTPFHHHHPHHHPFLHYPQDPLAHVYQHPPRPTLPYPPPISSPTQTPAPNSGARLMALLGTTAPATLDTVVSMPPPSSLPSASSGEFAVLQVNAPVLSTVPSAPPLVSAGVPQATPARLPSSSQPHGRHLGGRDRSVYDVDVRESPPPQLEVTPITKYSSDPGLVLGRQIAVNKSYICYGLRQGNIRVLNINTALRSLLRGHTQRVTDMAFFAEDVHLLASASVDGRIFVWKINEGPDKEDKPQITGKIIIAIQIVSDGELFHPQVCWHCHKQEVLVVGIGNHLLKIDTNKVGKGEAFSEEEPLKCPVNKLIDGVQLIGKHDGEVTDLSMSQWMMTRLASASKDGTVKIWEDRKAVPLLTLRPHDGQPVNSVSFLTAPDRPDHIVLVTAGPLNREVKLWASASQEGWLLPSDSESWQCTQTLELKSSAEAHVDDVFFNQVVVLPQACLILLANAKKNAIYAVHIDYGPNPASTRMDYIAEFSVTMPILSITATSDCFSDVEQMVQVYCVQTQAIQQYALDLSQCLPPPLENAVLEKELAISHVSDLPTSDAFSVPDVPSGIAVSEAPSGNGTQKQPTPVNTSDITAPVRCPLISSSPDNPNVELSPLNVENRPSAPPVSSIDDMGTVSSSPLLSSGELSGRISCQSPSKGFECGSSLDHAIDLSVVDHSVDKGPEGITTNSSAAPLDENSVKGGSKTGPNDVSMVPTPSTLKMGTKATHLVTPSEILSRAVSSSSAESSQVIPESRGETRVPELSYSNDTENVEVEVKVVGESGSSAPRESDSQYEPQGQIMEDKSTSLNSQSVESNVEIPKEGSTLMMDIFSVEEVHPIEDVAVSEALEAPCSVEEVKDTMKDDSGKVSEPSTVTMVTGSATITMVTQSPSAAKGKKLKAKQPQASGSSSPAQSPFNSTDSSNDQGSNLSVTEAGFSQTLCNIQTMLNQVMSIQKDMQNQMSVAVAVPVTKEGRRVEMALGRCIEKAMKANNDVLWARFQEEMAKREKLERERIQQITSLISGSLNKDLPVIIEKVLKKENSSVGPALARSITPALEKVISSAIVDSFQKGVGDKAVNLLEKSVNTKLEATVARQIQAQFQTSGKQALQDGLRSSLEASIIPSFELACKAMFEQIDAGFQKGMVEHTAAVQQQLESAHTPLALSLRDAINSASTMTQSLSNELADGQRKLLSLAAAGNPRSSDSTVTQQSNGPLGGLHEMVEVPFDPTKELTRLISERKFDEAFTLALQRSDVSIVSWLCSQVDLQGICLTNPLPLSQGVLLSLLQQLSCDLGKETSQKLAWMTQVAVAINPTDPMIAQHVRPIFEHVYQILAHQRSSSTTTAESSSIRLMMHVINSVLTGFK</sequence>
<feature type="compositionally biased region" description="Polar residues" evidence="10">
    <location>
        <begin position="1326"/>
        <end position="1339"/>
    </location>
</feature>
<evidence type="ECO:0000256" key="3">
    <source>
        <dbReference type="ARBA" id="ARBA00022490"/>
    </source>
</evidence>
<feature type="non-terminal residue" evidence="13">
    <location>
        <position position="1"/>
    </location>
</feature>
<dbReference type="FunFam" id="1.10.220.100:FF:000001">
    <property type="entry name" value="Enhancer of mRNA-decapping protein 4"/>
    <property type="match status" value="1"/>
</dbReference>
<dbReference type="GO" id="GO:0031087">
    <property type="term" value="P:deadenylation-independent decapping of nuclear-transcribed mRNA"/>
    <property type="evidence" value="ECO:0007669"/>
    <property type="project" value="InterPro"/>
</dbReference>
<reference evidence="13" key="1">
    <citation type="submission" date="2015-07" db="EMBL/GenBank/DDBJ databases">
        <title>Transcriptome Assembly of Anthurium amnicola.</title>
        <authorList>
            <person name="Suzuki J."/>
        </authorList>
    </citation>
    <scope>NUCLEOTIDE SEQUENCE</scope>
</reference>
<feature type="compositionally biased region" description="Pro residues" evidence="10">
    <location>
        <begin position="60"/>
        <end position="69"/>
    </location>
</feature>
<feature type="repeat" description="WD" evidence="9">
    <location>
        <begin position="335"/>
        <end position="377"/>
    </location>
</feature>
<evidence type="ECO:0000256" key="9">
    <source>
        <dbReference type="PROSITE-ProRule" id="PRU00221"/>
    </source>
</evidence>
<feature type="domain" description="Enhancer of mRNA-decapping protein 4 C-terminal" evidence="12">
    <location>
        <begin position="1360"/>
        <end position="1477"/>
    </location>
</feature>
<feature type="compositionally biased region" description="Pro residues" evidence="10">
    <location>
        <begin position="92"/>
        <end position="137"/>
    </location>
</feature>
<feature type="region of interest" description="Disordered" evidence="10">
    <location>
        <begin position="1324"/>
        <end position="1346"/>
    </location>
</feature>
<dbReference type="SUPFAM" id="SSF50978">
    <property type="entry name" value="WD40 repeat-like"/>
    <property type="match status" value="1"/>
</dbReference>
<evidence type="ECO:0000256" key="7">
    <source>
        <dbReference type="ARBA" id="ARBA00022737"/>
    </source>
</evidence>
<dbReference type="EMBL" id="GDJX01027407">
    <property type="protein sequence ID" value="JAT40529.1"/>
    <property type="molecule type" value="Transcribed_RNA"/>
</dbReference>
<comment type="subcellular location">
    <subcellularLocation>
        <location evidence="1">Cytoplasm</location>
        <location evidence="1">P-body</location>
    </subcellularLocation>
</comment>
<evidence type="ECO:0000313" key="13">
    <source>
        <dbReference type="EMBL" id="JAT40529.1"/>
    </source>
</evidence>
<keyword evidence="6" id="KW-0507">mRNA processing</keyword>
<keyword evidence="8" id="KW-0175">Coiled coil</keyword>
<organism evidence="13">
    <name type="scientific">Anthurium amnicola</name>
    <dbReference type="NCBI Taxonomy" id="1678845"/>
    <lineage>
        <taxon>Eukaryota</taxon>
        <taxon>Viridiplantae</taxon>
        <taxon>Streptophyta</taxon>
        <taxon>Embryophyta</taxon>
        <taxon>Tracheophyta</taxon>
        <taxon>Spermatophyta</taxon>
        <taxon>Magnoliopsida</taxon>
        <taxon>Liliopsida</taxon>
        <taxon>Araceae</taxon>
        <taxon>Pothoideae</taxon>
        <taxon>Potheae</taxon>
        <taxon>Anthurium</taxon>
    </lineage>
</organism>
<feature type="compositionally biased region" description="Low complexity" evidence="10">
    <location>
        <begin position="46"/>
        <end position="59"/>
    </location>
</feature>
<dbReference type="Gene3D" id="2.130.10.10">
    <property type="entry name" value="YVTN repeat-like/Quinoprotein amine dehydrogenase"/>
    <property type="match status" value="1"/>
</dbReference>